<keyword evidence="1" id="KW-0472">Membrane</keyword>
<dbReference type="Proteomes" id="UP000515312">
    <property type="component" value="Chromosome"/>
</dbReference>
<dbReference type="InterPro" id="IPR047928">
    <property type="entry name" value="Perm_prefix_1"/>
</dbReference>
<gene>
    <name evidence="2" type="ORF">H7849_08200</name>
</gene>
<dbReference type="EMBL" id="CP060394">
    <property type="protein sequence ID" value="QNI33877.1"/>
    <property type="molecule type" value="Genomic_DNA"/>
</dbReference>
<keyword evidence="3" id="KW-1185">Reference proteome</keyword>
<dbReference type="NCBIfam" id="NF038403">
    <property type="entry name" value="perm_prefix_1"/>
    <property type="match status" value="1"/>
</dbReference>
<protein>
    <submittedName>
        <fullName evidence="2">Uncharacterized protein</fullName>
    </submittedName>
</protein>
<evidence type="ECO:0000313" key="2">
    <source>
        <dbReference type="EMBL" id="QNI33877.1"/>
    </source>
</evidence>
<name>A0A7G8BMV7_9BACT</name>
<feature type="transmembrane region" description="Helical" evidence="1">
    <location>
        <begin position="148"/>
        <end position="168"/>
    </location>
</feature>
<keyword evidence="1" id="KW-0812">Transmembrane</keyword>
<accession>A0A7G8BMV7</accession>
<dbReference type="KEGG" id="adin:H7849_08200"/>
<dbReference type="AlphaFoldDB" id="A0A7G8BMV7"/>
<sequence>MRAHFRQEKLSADLDEELQFHLTMREQLNVEKGMSKEEAYKEARRQIGNPTRLKEQMREIDLFTFPETVWQDLRFAFRMLAKHPGFTSTGILALGLGVGVNTAIFTVYRAVFGLVPALESSKPNLTSALREDGTHFAFLAGKGRMRDGLICIQVAICLVLMTSGGLLIRHRSDANPAC</sequence>
<evidence type="ECO:0000256" key="1">
    <source>
        <dbReference type="SAM" id="Phobius"/>
    </source>
</evidence>
<evidence type="ECO:0000313" key="3">
    <source>
        <dbReference type="Proteomes" id="UP000515312"/>
    </source>
</evidence>
<dbReference type="RefSeq" id="WP_186745590.1">
    <property type="nucleotide sequence ID" value="NZ_CP060394.1"/>
</dbReference>
<proteinExistence type="predicted"/>
<keyword evidence="1" id="KW-1133">Transmembrane helix</keyword>
<reference evidence="2 3" key="1">
    <citation type="submission" date="2020-08" db="EMBL/GenBank/DDBJ databases">
        <title>Edaphobacter telluris sp. nov. and Acidobacterium dinghuensis sp. nov., two acidobacteria isolated from forest soil.</title>
        <authorList>
            <person name="Fu J."/>
            <person name="Qiu L."/>
        </authorList>
    </citation>
    <scope>NUCLEOTIDE SEQUENCE [LARGE SCALE GENOMIC DNA]</scope>
    <source>
        <strain evidence="2">4Y35</strain>
    </source>
</reference>
<organism evidence="2 3">
    <name type="scientific">Alloacidobacterium dinghuense</name>
    <dbReference type="NCBI Taxonomy" id="2763107"/>
    <lineage>
        <taxon>Bacteria</taxon>
        <taxon>Pseudomonadati</taxon>
        <taxon>Acidobacteriota</taxon>
        <taxon>Terriglobia</taxon>
        <taxon>Terriglobales</taxon>
        <taxon>Acidobacteriaceae</taxon>
        <taxon>Alloacidobacterium</taxon>
    </lineage>
</organism>